<dbReference type="AlphaFoldDB" id="A0A6G3TTD1"/>
<feature type="domain" description="Enoyl reductase (ER)" evidence="3">
    <location>
        <begin position="47"/>
        <end position="416"/>
    </location>
</feature>
<accession>A0A6G3TTD1</accession>
<dbReference type="EC" id="1.3.1.85" evidence="4"/>
<feature type="region of interest" description="Disordered" evidence="2">
    <location>
        <begin position="437"/>
        <end position="458"/>
    </location>
</feature>
<evidence type="ECO:0000256" key="2">
    <source>
        <dbReference type="SAM" id="MobiDB-lite"/>
    </source>
</evidence>
<comment type="caution">
    <text evidence="4">The sequence shown here is derived from an EMBL/GenBank/DDBJ whole genome shotgun (WGS) entry which is preliminary data.</text>
</comment>
<dbReference type="InterPro" id="IPR020843">
    <property type="entry name" value="ER"/>
</dbReference>
<organism evidence="4 5">
    <name type="scientific">Streptomyces rubrogriseus</name>
    <dbReference type="NCBI Taxonomy" id="194673"/>
    <lineage>
        <taxon>Bacteria</taxon>
        <taxon>Bacillati</taxon>
        <taxon>Actinomycetota</taxon>
        <taxon>Actinomycetes</taxon>
        <taxon>Kitasatosporales</taxon>
        <taxon>Streptomycetaceae</taxon>
        <taxon>Streptomyces</taxon>
        <taxon>Streptomyces violaceoruber group</taxon>
    </lineage>
</organism>
<dbReference type="PANTHER" id="PTHR44154:SF1">
    <property type="entry name" value="QUINONE OXIDOREDUCTASE"/>
    <property type="match status" value="1"/>
</dbReference>
<evidence type="ECO:0000313" key="4">
    <source>
        <dbReference type="EMBL" id="NEC39786.1"/>
    </source>
</evidence>
<dbReference type="InterPro" id="IPR013149">
    <property type="entry name" value="ADH-like_C"/>
</dbReference>
<dbReference type="InterPro" id="IPR011032">
    <property type="entry name" value="GroES-like_sf"/>
</dbReference>
<dbReference type="RefSeq" id="WP_164279677.1">
    <property type="nucleotide sequence ID" value="NZ_JAAGMQ010001256.1"/>
</dbReference>
<dbReference type="PANTHER" id="PTHR44154">
    <property type="entry name" value="QUINONE OXIDOREDUCTASE"/>
    <property type="match status" value="1"/>
</dbReference>
<evidence type="ECO:0000259" key="3">
    <source>
        <dbReference type="SMART" id="SM00829"/>
    </source>
</evidence>
<evidence type="ECO:0000313" key="5">
    <source>
        <dbReference type="Proteomes" id="UP000475666"/>
    </source>
</evidence>
<proteinExistence type="predicted"/>
<evidence type="ECO:0000256" key="1">
    <source>
        <dbReference type="ARBA" id="ARBA00022857"/>
    </source>
</evidence>
<sequence>MTDSLAQAVLAGADADVLEREPVPDRYTAAHLRVEDVGVFDGVEDKDVRRTLHVGDVPMPELAPDEVLVAVMASSVNYNTVWSATFEPLPTFDFLRRYARQGGWAARHDQPYHVMGSDAAGVIVRTGNGVRRWRTGDHVVVSCTHVDDQEPATHSDGMLGADQRIWGFETNFGGLAHYTVVRASQLLPKAAHLTWEEAASVPLCAATSYRMLVSEHGARIKQGDVVLIWGATGGLGAFAVQLVKNGGGIPVGVVSSEAKADLLRRLGCDVVINRSELGMGDGGDTDGDPGRRAIEDGKRLGRIIRREVGEDPHIAFDFIGRATFATSVFLVRRGGTVVTCGSSTGYQHHYDNRYLWMNLKRIIGSHSANFQEQWECNRLVQMGRLMPALSEVHPLDRIGEASRRVQQNLHTGKVGVLCLAPEPGLGVTDPATRARIGEERLSPLRPQAGATPVPALAR</sequence>
<dbReference type="InterPro" id="IPR013154">
    <property type="entry name" value="ADH-like_N"/>
</dbReference>
<protein>
    <submittedName>
        <fullName evidence="4">Crotonyl-CoA carboxylase/reductase</fullName>
        <ecNumber evidence="4">1.3.1.85</ecNumber>
    </submittedName>
</protein>
<name>A0A6G3TTD1_9ACTN</name>
<dbReference type="SUPFAM" id="SSF51735">
    <property type="entry name" value="NAD(P)-binding Rossmann-fold domains"/>
    <property type="match status" value="1"/>
</dbReference>
<reference evidence="4 5" key="1">
    <citation type="submission" date="2020-01" db="EMBL/GenBank/DDBJ databases">
        <title>Insect and environment-associated Actinomycetes.</title>
        <authorList>
            <person name="Currrie C."/>
            <person name="Chevrette M."/>
            <person name="Carlson C."/>
            <person name="Stubbendieck R."/>
            <person name="Wendt-Pienkowski E."/>
        </authorList>
    </citation>
    <scope>NUCLEOTIDE SEQUENCE [LARGE SCALE GENOMIC DNA]</scope>
    <source>
        <strain evidence="4 5">SID7739</strain>
    </source>
</reference>
<dbReference type="GO" id="GO:0043880">
    <property type="term" value="F:crotonyl-CoA reductase activity"/>
    <property type="evidence" value="ECO:0007669"/>
    <property type="project" value="InterPro"/>
</dbReference>
<dbReference type="Gene3D" id="3.90.180.10">
    <property type="entry name" value="Medium-chain alcohol dehydrogenases, catalytic domain"/>
    <property type="match status" value="2"/>
</dbReference>
<dbReference type="SUPFAM" id="SSF50129">
    <property type="entry name" value="GroES-like"/>
    <property type="match status" value="1"/>
</dbReference>
<dbReference type="EMBL" id="JAAGMQ010001256">
    <property type="protein sequence ID" value="NEC39786.1"/>
    <property type="molecule type" value="Genomic_DNA"/>
</dbReference>
<dbReference type="InterPro" id="IPR036291">
    <property type="entry name" value="NAD(P)-bd_dom_sf"/>
</dbReference>
<keyword evidence="4" id="KW-0560">Oxidoreductase</keyword>
<gene>
    <name evidence="4" type="primary">ccrA</name>
    <name evidence="4" type="ORF">G3I66_42675</name>
</gene>
<dbReference type="SMART" id="SM00829">
    <property type="entry name" value="PKS_ER"/>
    <property type="match status" value="1"/>
</dbReference>
<dbReference type="Proteomes" id="UP000475666">
    <property type="component" value="Unassembled WGS sequence"/>
</dbReference>
<keyword evidence="1" id="KW-0521">NADP</keyword>
<dbReference type="NCBIfam" id="TIGR01751">
    <property type="entry name" value="crot-CoA-red"/>
    <property type="match status" value="1"/>
</dbReference>
<dbReference type="InterPro" id="IPR010085">
    <property type="entry name" value="Crot_CoA_red"/>
</dbReference>
<dbReference type="Pfam" id="PF00107">
    <property type="entry name" value="ADH_zinc_N"/>
    <property type="match status" value="1"/>
</dbReference>
<dbReference type="InterPro" id="IPR051603">
    <property type="entry name" value="Zinc-ADH_QOR/CCCR"/>
</dbReference>
<dbReference type="Pfam" id="PF08240">
    <property type="entry name" value="ADH_N"/>
    <property type="match status" value="1"/>
</dbReference>